<proteinExistence type="inferred from homology"/>
<dbReference type="PIRSF" id="PIRSF017082">
    <property type="entry name" value="YflP"/>
    <property type="match status" value="1"/>
</dbReference>
<gene>
    <name evidence="3" type="ORF">LMG26411_04486</name>
</gene>
<keyword evidence="4" id="KW-1185">Reference proteome</keyword>
<evidence type="ECO:0000313" key="3">
    <source>
        <dbReference type="EMBL" id="CAG2153861.1"/>
    </source>
</evidence>
<comment type="similarity">
    <text evidence="1">Belongs to the UPF0065 (bug) family.</text>
</comment>
<dbReference type="PANTHER" id="PTHR42928:SF5">
    <property type="entry name" value="BLR1237 PROTEIN"/>
    <property type="match status" value="1"/>
</dbReference>
<reference evidence="3 4" key="1">
    <citation type="submission" date="2021-03" db="EMBL/GenBank/DDBJ databases">
        <authorList>
            <person name="Peeters C."/>
        </authorList>
    </citation>
    <scope>NUCLEOTIDE SEQUENCE [LARGE SCALE GENOMIC DNA]</scope>
    <source>
        <strain evidence="3 4">LMG 26411</strain>
    </source>
</reference>
<dbReference type="CDD" id="cd07012">
    <property type="entry name" value="PBP2_Bug_TTT"/>
    <property type="match status" value="1"/>
</dbReference>
<dbReference type="InterPro" id="IPR042100">
    <property type="entry name" value="Bug_dom1"/>
</dbReference>
<accession>A0ABM8TM59</accession>
<name>A0ABM8TM59_9BURK</name>
<dbReference type="EMBL" id="CAJPVI010000029">
    <property type="protein sequence ID" value="CAG2153861.1"/>
    <property type="molecule type" value="Genomic_DNA"/>
</dbReference>
<organism evidence="3 4">
    <name type="scientific">Cupriavidus numazuensis</name>
    <dbReference type="NCBI Taxonomy" id="221992"/>
    <lineage>
        <taxon>Bacteria</taxon>
        <taxon>Pseudomonadati</taxon>
        <taxon>Pseudomonadota</taxon>
        <taxon>Betaproteobacteria</taxon>
        <taxon>Burkholderiales</taxon>
        <taxon>Burkholderiaceae</taxon>
        <taxon>Cupriavidus</taxon>
    </lineage>
</organism>
<dbReference type="InterPro" id="IPR005064">
    <property type="entry name" value="BUG"/>
</dbReference>
<feature type="chain" id="PRO_5046725557" description="Tripartite tricarboxylate transporter substrate binding protein" evidence="2">
    <location>
        <begin position="16"/>
        <end position="319"/>
    </location>
</feature>
<dbReference type="SUPFAM" id="SSF53850">
    <property type="entry name" value="Periplasmic binding protein-like II"/>
    <property type="match status" value="1"/>
</dbReference>
<dbReference type="RefSeq" id="WP_211955468.1">
    <property type="nucleotide sequence ID" value="NZ_CAJPVI010000029.1"/>
</dbReference>
<sequence length="319" mass="33374">MLTRRSMLCLLPALAAPWAREGFAQAYPVRPVRFVVPVAPSSATDLVARQVSVSLSKLWGQSVVVENRPGAGGAIGTDVVAKAAPDGYTVLFTFSAHYTNPWLEKTPYDPVKDFEPVARLASTALVMVTGADSPYKTVRDVIAATKREPRSVSYASAGDGSASHMSGALLNAIGGIQMTHAPYKNGAQAMVETASGQVQVAFAGQAALPLIRAGKLRVLAVTSAQPSALMPDAPPMNKAAGIEGYDLTSPVWAFAPKGTPAALIGKLSDAFGVIVASQEFKAFCTAQALDPGFMPAAAVRADVAAEAEKWHRLVQLTRA</sequence>
<evidence type="ECO:0008006" key="5">
    <source>
        <dbReference type="Google" id="ProtNLM"/>
    </source>
</evidence>
<dbReference type="Proteomes" id="UP000672657">
    <property type="component" value="Unassembled WGS sequence"/>
</dbReference>
<dbReference type="Gene3D" id="3.40.190.150">
    <property type="entry name" value="Bordetella uptake gene, domain 1"/>
    <property type="match status" value="1"/>
</dbReference>
<evidence type="ECO:0000256" key="2">
    <source>
        <dbReference type="SAM" id="SignalP"/>
    </source>
</evidence>
<protein>
    <recommendedName>
        <fullName evidence="5">Tripartite tricarboxylate transporter substrate binding protein</fullName>
    </recommendedName>
</protein>
<comment type="caution">
    <text evidence="3">The sequence shown here is derived from an EMBL/GenBank/DDBJ whole genome shotgun (WGS) entry which is preliminary data.</text>
</comment>
<dbReference type="Pfam" id="PF03401">
    <property type="entry name" value="TctC"/>
    <property type="match status" value="1"/>
</dbReference>
<keyword evidence="2" id="KW-0732">Signal</keyword>
<evidence type="ECO:0000256" key="1">
    <source>
        <dbReference type="ARBA" id="ARBA00006987"/>
    </source>
</evidence>
<evidence type="ECO:0000313" key="4">
    <source>
        <dbReference type="Proteomes" id="UP000672657"/>
    </source>
</evidence>
<dbReference type="PANTHER" id="PTHR42928">
    <property type="entry name" value="TRICARBOXYLATE-BINDING PROTEIN"/>
    <property type="match status" value="1"/>
</dbReference>
<dbReference type="Gene3D" id="3.40.190.10">
    <property type="entry name" value="Periplasmic binding protein-like II"/>
    <property type="match status" value="1"/>
</dbReference>
<feature type="signal peptide" evidence="2">
    <location>
        <begin position="1"/>
        <end position="15"/>
    </location>
</feature>